<gene>
    <name evidence="1" type="ORF">VAT7223_04153</name>
</gene>
<proteinExistence type="predicted"/>
<sequence>MLYVNEYATDILGECIVLKMLTNYRLNNILTWLDFNRESNDLTKTCLLLLPHFFLDFLVSLEAQMKHFDFIQHICASFDPCTDMVTDMSHTSAMADRNTQDKPN</sequence>
<accession>A0A1C3J425</accession>
<reference evidence="2" key="1">
    <citation type="submission" date="2016-06" db="EMBL/GenBank/DDBJ databases">
        <authorList>
            <person name="Rodrigo-Torres Lidia"/>
            <person name="Arahal R.David."/>
        </authorList>
    </citation>
    <scope>NUCLEOTIDE SEQUENCE [LARGE SCALE GENOMIC DNA]</scope>
    <source>
        <strain evidence="2">CECT 7223</strain>
    </source>
</reference>
<name>A0A1C3J425_9VIBR</name>
<evidence type="ECO:0000313" key="1">
    <source>
        <dbReference type="EMBL" id="SBS68341.1"/>
    </source>
</evidence>
<dbReference type="Proteomes" id="UP000092876">
    <property type="component" value="Unassembled WGS sequence"/>
</dbReference>
<dbReference type="EMBL" id="FLQP01000092">
    <property type="protein sequence ID" value="SBS68341.1"/>
    <property type="molecule type" value="Genomic_DNA"/>
</dbReference>
<evidence type="ECO:0000313" key="2">
    <source>
        <dbReference type="Proteomes" id="UP000092876"/>
    </source>
</evidence>
<protein>
    <submittedName>
        <fullName evidence="1">Uncharacterized protein</fullName>
    </submittedName>
</protein>
<organism evidence="1 2">
    <name type="scientific">Vibrio atlanticus</name>
    <dbReference type="NCBI Taxonomy" id="693153"/>
    <lineage>
        <taxon>Bacteria</taxon>
        <taxon>Pseudomonadati</taxon>
        <taxon>Pseudomonadota</taxon>
        <taxon>Gammaproteobacteria</taxon>
        <taxon>Vibrionales</taxon>
        <taxon>Vibrionaceae</taxon>
        <taxon>Vibrio</taxon>
    </lineage>
</organism>
<dbReference type="AlphaFoldDB" id="A0A1C3J425"/>